<keyword evidence="3" id="KW-1185">Reference proteome</keyword>
<evidence type="ECO:0000313" key="3">
    <source>
        <dbReference type="Proteomes" id="UP000075903"/>
    </source>
</evidence>
<dbReference type="EnsemblMetazoa" id="AMEM006152-RA">
    <property type="protein sequence ID" value="AMEM006152-PA"/>
    <property type="gene ID" value="AMEM006152"/>
</dbReference>
<dbReference type="Proteomes" id="UP000075903">
    <property type="component" value="Unassembled WGS sequence"/>
</dbReference>
<keyword evidence="1" id="KW-0812">Transmembrane</keyword>
<evidence type="ECO:0000256" key="1">
    <source>
        <dbReference type="SAM" id="Phobius"/>
    </source>
</evidence>
<keyword evidence="1" id="KW-0472">Membrane</keyword>
<proteinExistence type="predicted"/>
<accession>A0A182UZ60</accession>
<feature type="transmembrane region" description="Helical" evidence="1">
    <location>
        <begin position="59"/>
        <end position="75"/>
    </location>
</feature>
<protein>
    <submittedName>
        <fullName evidence="2">Uncharacterized protein</fullName>
    </submittedName>
</protein>
<evidence type="ECO:0000313" key="2">
    <source>
        <dbReference type="EnsemblMetazoa" id="AMEM006152-PA"/>
    </source>
</evidence>
<dbReference type="VEuPathDB" id="VectorBase:AMEM006152"/>
<name>A0A182UZ60_ANOME</name>
<sequence length="102" mass="10766">MDDGVEVVVALEFVPFPALPAALPLPLTFSTLPALVPLLVALPLLALASAFALPLETGLVLPVPLLLFVPVLCSASQPTNKYAQQEHCAYHATGKFTFQDAL</sequence>
<organism evidence="2 3">
    <name type="scientific">Anopheles merus</name>
    <name type="common">Mosquito</name>
    <dbReference type="NCBI Taxonomy" id="30066"/>
    <lineage>
        <taxon>Eukaryota</taxon>
        <taxon>Metazoa</taxon>
        <taxon>Ecdysozoa</taxon>
        <taxon>Arthropoda</taxon>
        <taxon>Hexapoda</taxon>
        <taxon>Insecta</taxon>
        <taxon>Pterygota</taxon>
        <taxon>Neoptera</taxon>
        <taxon>Endopterygota</taxon>
        <taxon>Diptera</taxon>
        <taxon>Nematocera</taxon>
        <taxon>Culicoidea</taxon>
        <taxon>Culicidae</taxon>
        <taxon>Anophelinae</taxon>
        <taxon>Anopheles</taxon>
    </lineage>
</organism>
<reference evidence="2" key="1">
    <citation type="submission" date="2020-05" db="UniProtKB">
        <authorList>
            <consortium name="EnsemblMetazoa"/>
        </authorList>
    </citation>
    <scope>IDENTIFICATION</scope>
    <source>
        <strain evidence="2">MAF</strain>
    </source>
</reference>
<keyword evidence="1" id="KW-1133">Transmembrane helix</keyword>
<dbReference type="AlphaFoldDB" id="A0A182UZ60"/>